<organism evidence="2 3">
    <name type="scientific">Funneliformis caledonium</name>
    <dbReference type="NCBI Taxonomy" id="1117310"/>
    <lineage>
        <taxon>Eukaryota</taxon>
        <taxon>Fungi</taxon>
        <taxon>Fungi incertae sedis</taxon>
        <taxon>Mucoromycota</taxon>
        <taxon>Glomeromycotina</taxon>
        <taxon>Glomeromycetes</taxon>
        <taxon>Glomerales</taxon>
        <taxon>Glomeraceae</taxon>
        <taxon>Funneliformis</taxon>
    </lineage>
</organism>
<reference evidence="2" key="1">
    <citation type="submission" date="2021-06" db="EMBL/GenBank/DDBJ databases">
        <authorList>
            <person name="Kallberg Y."/>
            <person name="Tangrot J."/>
            <person name="Rosling A."/>
        </authorList>
    </citation>
    <scope>NUCLEOTIDE SEQUENCE</scope>
    <source>
        <strain evidence="2">UK204</strain>
    </source>
</reference>
<dbReference type="OrthoDB" id="2379551at2759"/>
<dbReference type="EMBL" id="CAJVPQ010006654">
    <property type="protein sequence ID" value="CAG8687935.1"/>
    <property type="molecule type" value="Genomic_DNA"/>
</dbReference>
<keyword evidence="3" id="KW-1185">Reference proteome</keyword>
<feature type="non-terminal residue" evidence="2">
    <location>
        <position position="1"/>
    </location>
</feature>
<protein>
    <submittedName>
        <fullName evidence="2">14203_t:CDS:1</fullName>
    </submittedName>
</protein>
<evidence type="ECO:0000313" key="2">
    <source>
        <dbReference type="EMBL" id="CAG8687935.1"/>
    </source>
</evidence>
<dbReference type="Proteomes" id="UP000789570">
    <property type="component" value="Unassembled WGS sequence"/>
</dbReference>
<feature type="region of interest" description="Disordered" evidence="1">
    <location>
        <begin position="1"/>
        <end position="20"/>
    </location>
</feature>
<proteinExistence type="predicted"/>
<sequence>INSQNSDYNDDVIQPNLTGSSQDLDSDILLNKYSLPNLAGSSQELDNNISLDEDSLLNSVNFLQDLDDNILLNEDSFTIDSSGDDEEFQSVDEESSSDELLLNDNKLFVTPEYLEESDTENTSTNINMNNFWILLWILKYQERFRLLDITVNSLIKFFRVVLSDANEK</sequence>
<dbReference type="AlphaFoldDB" id="A0A9N9EQT4"/>
<evidence type="ECO:0000313" key="3">
    <source>
        <dbReference type="Proteomes" id="UP000789570"/>
    </source>
</evidence>
<name>A0A9N9EQT4_9GLOM</name>
<gene>
    <name evidence="2" type="ORF">FCALED_LOCUS12801</name>
</gene>
<comment type="caution">
    <text evidence="2">The sequence shown here is derived from an EMBL/GenBank/DDBJ whole genome shotgun (WGS) entry which is preliminary data.</text>
</comment>
<evidence type="ECO:0000256" key="1">
    <source>
        <dbReference type="SAM" id="MobiDB-lite"/>
    </source>
</evidence>
<accession>A0A9N9EQT4</accession>